<name>A0A1I8BB21_MELHA</name>
<dbReference type="WBParaSite" id="MhA1_Contig1727.frz3.gene1">
    <property type="protein sequence ID" value="MhA1_Contig1727.frz3.gene1"/>
    <property type="gene ID" value="MhA1_Contig1727.frz3.gene1"/>
</dbReference>
<feature type="transmembrane region" description="Helical" evidence="1">
    <location>
        <begin position="12"/>
        <end position="35"/>
    </location>
</feature>
<keyword evidence="1" id="KW-1133">Transmembrane helix</keyword>
<evidence type="ECO:0000313" key="3">
    <source>
        <dbReference type="WBParaSite" id="MhA1_Contig1727.frz3.gene1"/>
    </source>
</evidence>
<keyword evidence="2" id="KW-1185">Reference proteome</keyword>
<protein>
    <submittedName>
        <fullName evidence="3">Aa_trans domain-containing protein</fullName>
    </submittedName>
</protein>
<organism evidence="2 3">
    <name type="scientific">Meloidogyne hapla</name>
    <name type="common">Root-knot nematode worm</name>
    <dbReference type="NCBI Taxonomy" id="6305"/>
    <lineage>
        <taxon>Eukaryota</taxon>
        <taxon>Metazoa</taxon>
        <taxon>Ecdysozoa</taxon>
        <taxon>Nematoda</taxon>
        <taxon>Chromadorea</taxon>
        <taxon>Rhabditida</taxon>
        <taxon>Tylenchina</taxon>
        <taxon>Tylenchomorpha</taxon>
        <taxon>Tylenchoidea</taxon>
        <taxon>Meloidogynidae</taxon>
        <taxon>Meloidogyninae</taxon>
        <taxon>Meloidogyne</taxon>
    </lineage>
</organism>
<reference evidence="3" key="1">
    <citation type="submission" date="2016-11" db="UniProtKB">
        <authorList>
            <consortium name="WormBaseParasite"/>
        </authorList>
    </citation>
    <scope>IDENTIFICATION</scope>
</reference>
<keyword evidence="1" id="KW-0812">Transmembrane</keyword>
<sequence>MPRLDDPYDIPWPSFICMIVMGALVAMGYAFHFLFKLAFQDCPHVSDGDIITLLIRSTQRAGLVVFVILSELCQDESVQMALEIFCPEETHNHWQGDM</sequence>
<evidence type="ECO:0000313" key="2">
    <source>
        <dbReference type="Proteomes" id="UP000095281"/>
    </source>
</evidence>
<accession>A0A1I8BB21</accession>
<keyword evidence="1" id="KW-0472">Membrane</keyword>
<dbReference type="AlphaFoldDB" id="A0A1I8BB21"/>
<evidence type="ECO:0000256" key="1">
    <source>
        <dbReference type="SAM" id="Phobius"/>
    </source>
</evidence>
<proteinExistence type="predicted"/>
<dbReference type="Proteomes" id="UP000095281">
    <property type="component" value="Unplaced"/>
</dbReference>